<dbReference type="RefSeq" id="WP_186914592.1">
    <property type="nucleotide sequence ID" value="NZ_JACOFZ010000001.1"/>
</dbReference>
<organism evidence="1 2">
    <name type="scientific">Undibacterium nitidum</name>
    <dbReference type="NCBI Taxonomy" id="2762298"/>
    <lineage>
        <taxon>Bacteria</taxon>
        <taxon>Pseudomonadati</taxon>
        <taxon>Pseudomonadota</taxon>
        <taxon>Betaproteobacteria</taxon>
        <taxon>Burkholderiales</taxon>
        <taxon>Oxalobacteraceae</taxon>
        <taxon>Undibacterium</taxon>
    </lineage>
</organism>
<evidence type="ECO:0000313" key="1">
    <source>
        <dbReference type="EMBL" id="MBC3880950.1"/>
    </source>
</evidence>
<keyword evidence="2" id="KW-1185">Reference proteome</keyword>
<evidence type="ECO:0000313" key="2">
    <source>
        <dbReference type="Proteomes" id="UP000627446"/>
    </source>
</evidence>
<proteinExistence type="predicted"/>
<gene>
    <name evidence="1" type="ORF">H8K36_06165</name>
</gene>
<protein>
    <submittedName>
        <fullName evidence="1">Uncharacterized protein</fullName>
    </submittedName>
</protein>
<sequence>MTNQDWKKFLQTSREVLGKGSCHPYSSESWCAFTTFSSLIHGVHYFTLGLPDIEDCLESRTIDGGVWAQSIEYDDLAHIIIPETFYWERTVQGFESGYKTQNIKLLSEELLRQGIEHRLTDLVLEIKVY</sequence>
<accession>A0A923KKM5</accession>
<dbReference type="Proteomes" id="UP000627446">
    <property type="component" value="Unassembled WGS sequence"/>
</dbReference>
<dbReference type="EMBL" id="JACOFZ010000001">
    <property type="protein sequence ID" value="MBC3880950.1"/>
    <property type="molecule type" value="Genomic_DNA"/>
</dbReference>
<reference evidence="1" key="1">
    <citation type="submission" date="2020-08" db="EMBL/GenBank/DDBJ databases">
        <title>Novel species isolated from subtropical streams in China.</title>
        <authorList>
            <person name="Lu H."/>
        </authorList>
    </citation>
    <scope>NUCLEOTIDE SEQUENCE</scope>
    <source>
        <strain evidence="1">LX22W</strain>
    </source>
</reference>
<name>A0A923KKM5_9BURK</name>
<comment type="caution">
    <text evidence="1">The sequence shown here is derived from an EMBL/GenBank/DDBJ whole genome shotgun (WGS) entry which is preliminary data.</text>
</comment>
<dbReference type="AlphaFoldDB" id="A0A923KKM5"/>